<accession>A0A0A8YU65</accession>
<dbReference type="EMBL" id="GBRH01269805">
    <property type="protein sequence ID" value="JAD28090.1"/>
    <property type="molecule type" value="Transcribed_RNA"/>
</dbReference>
<reference evidence="1" key="2">
    <citation type="journal article" date="2015" name="Data Brief">
        <title>Shoot transcriptome of the giant reed, Arundo donax.</title>
        <authorList>
            <person name="Barrero R.A."/>
            <person name="Guerrero F.D."/>
            <person name="Moolhuijzen P."/>
            <person name="Goolsby J.A."/>
            <person name="Tidwell J."/>
            <person name="Bellgard S.E."/>
            <person name="Bellgard M.I."/>
        </authorList>
    </citation>
    <scope>NUCLEOTIDE SEQUENCE</scope>
    <source>
        <tissue evidence="1">Shoot tissue taken approximately 20 cm above the soil surface</tissue>
    </source>
</reference>
<sequence>MELQRQNQVYKKHLFTFLHSRNWALSTIAEENHSMQRIQASFSVRIIC</sequence>
<organism evidence="1">
    <name type="scientific">Arundo donax</name>
    <name type="common">Giant reed</name>
    <name type="synonym">Donax arundinaceus</name>
    <dbReference type="NCBI Taxonomy" id="35708"/>
    <lineage>
        <taxon>Eukaryota</taxon>
        <taxon>Viridiplantae</taxon>
        <taxon>Streptophyta</taxon>
        <taxon>Embryophyta</taxon>
        <taxon>Tracheophyta</taxon>
        <taxon>Spermatophyta</taxon>
        <taxon>Magnoliopsida</taxon>
        <taxon>Liliopsida</taxon>
        <taxon>Poales</taxon>
        <taxon>Poaceae</taxon>
        <taxon>PACMAD clade</taxon>
        <taxon>Arundinoideae</taxon>
        <taxon>Arundineae</taxon>
        <taxon>Arundo</taxon>
    </lineage>
</organism>
<protein>
    <submittedName>
        <fullName evidence="1">Uncharacterized protein</fullName>
    </submittedName>
</protein>
<reference evidence="1" key="1">
    <citation type="submission" date="2014-09" db="EMBL/GenBank/DDBJ databases">
        <authorList>
            <person name="Magalhaes I.L.F."/>
            <person name="Oliveira U."/>
            <person name="Santos F.R."/>
            <person name="Vidigal T.H.D.A."/>
            <person name="Brescovit A.D."/>
            <person name="Santos A.J."/>
        </authorList>
    </citation>
    <scope>NUCLEOTIDE SEQUENCE</scope>
    <source>
        <tissue evidence="1">Shoot tissue taken approximately 20 cm above the soil surface</tissue>
    </source>
</reference>
<evidence type="ECO:0000313" key="1">
    <source>
        <dbReference type="EMBL" id="JAD28090.1"/>
    </source>
</evidence>
<proteinExistence type="predicted"/>
<dbReference type="AlphaFoldDB" id="A0A0A8YU65"/>
<name>A0A0A8YU65_ARUDO</name>